<evidence type="ECO:0000313" key="3">
    <source>
        <dbReference type="Proteomes" id="UP001165405"/>
    </source>
</evidence>
<dbReference type="InterPro" id="IPR004843">
    <property type="entry name" value="Calcineurin-like_PHP"/>
</dbReference>
<evidence type="ECO:0000259" key="1">
    <source>
        <dbReference type="Pfam" id="PF00149"/>
    </source>
</evidence>
<dbReference type="AlphaFoldDB" id="A0AA41U9S5"/>
<gene>
    <name evidence="2" type="ORF">L1785_13140</name>
</gene>
<dbReference type="RefSeq" id="WP_236089717.1">
    <property type="nucleotide sequence ID" value="NZ_JAKGSG010000035.1"/>
</dbReference>
<name>A0AA41U9S5_9MICO</name>
<feature type="domain" description="Calcineurin-like phosphoesterase" evidence="1">
    <location>
        <begin position="3"/>
        <end position="99"/>
    </location>
</feature>
<proteinExistence type="predicted"/>
<dbReference type="InterPro" id="IPR029052">
    <property type="entry name" value="Metallo-depent_PP-like"/>
</dbReference>
<organism evidence="2 3">
    <name type="scientific">Antribacter soli</name>
    <dbReference type="NCBI Taxonomy" id="2910976"/>
    <lineage>
        <taxon>Bacteria</taxon>
        <taxon>Bacillati</taxon>
        <taxon>Actinomycetota</taxon>
        <taxon>Actinomycetes</taxon>
        <taxon>Micrococcales</taxon>
        <taxon>Promicromonosporaceae</taxon>
        <taxon>Antribacter</taxon>
    </lineage>
</organism>
<comment type="caution">
    <text evidence="2">The sequence shown here is derived from an EMBL/GenBank/DDBJ whole genome shotgun (WGS) entry which is preliminary data.</text>
</comment>
<accession>A0AA41U9S5</accession>
<keyword evidence="3" id="KW-1185">Reference proteome</keyword>
<protein>
    <submittedName>
        <fullName evidence="2">Metallophosphoesterase</fullName>
    </submittedName>
</protein>
<dbReference type="Pfam" id="PF00149">
    <property type="entry name" value="Metallophos"/>
    <property type="match status" value="1"/>
</dbReference>
<reference evidence="2" key="1">
    <citation type="submission" date="2022-01" db="EMBL/GenBank/DDBJ databases">
        <title>Antribacter sp. nov., isolated from Guizhou of China.</title>
        <authorList>
            <person name="Chengliang C."/>
            <person name="Ya Z."/>
        </authorList>
    </citation>
    <scope>NUCLEOTIDE SEQUENCE</scope>
    <source>
        <strain evidence="2">KLBMP 9083</strain>
    </source>
</reference>
<sequence length="212" mass="23243">MTRIFATSDLHFGHANIIRYCGRPFAGVAAMDERLVDLWNETVGPQDTVWVLGDVALGDLDESLGLVGLLAGHKILVPGNHDRCWLGERSFRKGSADDVARRLAAARARYLDAGFAEIADDPAPIAVGGSTAKLSHFPYVGDSKEADRHVEHRPADEGGWLVHGHVHDKWRQRGRMLNVGVDVWAGRPVPLETLAGLIEAGEQDLERLPWYG</sequence>
<dbReference type="EMBL" id="JAKGSG010000035">
    <property type="protein sequence ID" value="MCF4121922.1"/>
    <property type="molecule type" value="Genomic_DNA"/>
</dbReference>
<dbReference type="Gene3D" id="3.60.21.10">
    <property type="match status" value="1"/>
</dbReference>
<dbReference type="SUPFAM" id="SSF56300">
    <property type="entry name" value="Metallo-dependent phosphatases"/>
    <property type="match status" value="1"/>
</dbReference>
<evidence type="ECO:0000313" key="2">
    <source>
        <dbReference type="EMBL" id="MCF4121922.1"/>
    </source>
</evidence>
<dbReference type="GO" id="GO:0016787">
    <property type="term" value="F:hydrolase activity"/>
    <property type="evidence" value="ECO:0007669"/>
    <property type="project" value="InterPro"/>
</dbReference>
<dbReference type="Proteomes" id="UP001165405">
    <property type="component" value="Unassembled WGS sequence"/>
</dbReference>